<keyword evidence="2" id="KW-1185">Reference proteome</keyword>
<dbReference type="InterPro" id="IPR009241">
    <property type="entry name" value="HigB-like"/>
</dbReference>
<evidence type="ECO:0000313" key="1">
    <source>
        <dbReference type="EMBL" id="MDA0633994.1"/>
    </source>
</evidence>
<organism evidence="1 2">
    <name type="scientific">Nonomuraea corallina</name>
    <dbReference type="NCBI Taxonomy" id="2989783"/>
    <lineage>
        <taxon>Bacteria</taxon>
        <taxon>Bacillati</taxon>
        <taxon>Actinomycetota</taxon>
        <taxon>Actinomycetes</taxon>
        <taxon>Streptosporangiales</taxon>
        <taxon>Streptosporangiaceae</taxon>
        <taxon>Nonomuraea</taxon>
    </lineage>
</organism>
<protein>
    <recommendedName>
        <fullName evidence="3">Type II toxin-antitoxin system RelE/ParE family toxin</fullName>
    </recommendedName>
</protein>
<evidence type="ECO:0000313" key="2">
    <source>
        <dbReference type="Proteomes" id="UP001144036"/>
    </source>
</evidence>
<sequence length="120" mass="13678">MQEKPDAVWHFYRTPNGRPVVSEEIKDVLGDGPPKKELGALLSRIQYNRALPRDTGCLGRGLYEARLSHASNEYRLYFAHGPQGEHVLLALAFHMKGSRGAQDRVIDLARNRLVDWLERI</sequence>
<evidence type="ECO:0008006" key="3">
    <source>
        <dbReference type="Google" id="ProtNLM"/>
    </source>
</evidence>
<gene>
    <name evidence="1" type="ORF">OUY22_11250</name>
</gene>
<dbReference type="Pfam" id="PF05973">
    <property type="entry name" value="Gp49"/>
    <property type="match status" value="1"/>
</dbReference>
<accession>A0ABT4S9Y1</accession>
<dbReference type="EMBL" id="JAPNNL010000032">
    <property type="protein sequence ID" value="MDA0633994.1"/>
    <property type="molecule type" value="Genomic_DNA"/>
</dbReference>
<comment type="caution">
    <text evidence="1">The sequence shown here is derived from an EMBL/GenBank/DDBJ whole genome shotgun (WGS) entry which is preliminary data.</text>
</comment>
<dbReference type="RefSeq" id="WP_270154802.1">
    <property type="nucleotide sequence ID" value="NZ_JAPNNL010000032.1"/>
</dbReference>
<reference evidence="1" key="1">
    <citation type="submission" date="2022-11" db="EMBL/GenBank/DDBJ databases">
        <title>Nonomuraea corallina sp. nov., a new species of the genus Nonomuraea isolated from sea side sediment in Thai sea.</title>
        <authorList>
            <person name="Ngamcharungchit C."/>
            <person name="Matsumoto A."/>
            <person name="Suriyachadkun C."/>
            <person name="Panbangred W."/>
            <person name="Inahashi Y."/>
            <person name="Intra B."/>
        </authorList>
    </citation>
    <scope>NUCLEOTIDE SEQUENCE</scope>
    <source>
        <strain evidence="1">MCN248</strain>
    </source>
</reference>
<name>A0ABT4S9Y1_9ACTN</name>
<dbReference type="Proteomes" id="UP001144036">
    <property type="component" value="Unassembled WGS sequence"/>
</dbReference>
<proteinExistence type="predicted"/>